<dbReference type="HOGENOM" id="CLU_1661428_0_0_1"/>
<dbReference type="AlphaFoldDB" id="A0A0C3PDZ1"/>
<feature type="transmembrane region" description="Helical" evidence="2">
    <location>
        <begin position="30"/>
        <end position="57"/>
    </location>
</feature>
<dbReference type="EMBL" id="KN840608">
    <property type="protein sequence ID" value="KIP03613.1"/>
    <property type="molecule type" value="Genomic_DNA"/>
</dbReference>
<evidence type="ECO:0000313" key="3">
    <source>
        <dbReference type="EMBL" id="KIP03613.1"/>
    </source>
</evidence>
<evidence type="ECO:0000256" key="1">
    <source>
        <dbReference type="SAM" id="MobiDB-lite"/>
    </source>
</evidence>
<keyword evidence="2" id="KW-0472">Membrane</keyword>
<name>A0A0C3PDZ1_PHLG1</name>
<accession>A0A0C3PDZ1</accession>
<proteinExistence type="predicted"/>
<keyword evidence="2" id="KW-1133">Transmembrane helix</keyword>
<sequence>MRAFDNIYVHPTFSPEPSSSTPSTKSGDRWQYAIVGTAVTMAVASGLGAAVGVPGFLTSYRYVLGSGGVRKAPRASSGPAPHMPTQTQHSREPTVVSEWREGLDRVVEVQRGPAEDVEVEVQKNFYAGRLRACDLRHHPCTALEQRLRGGRDGEEKRAC</sequence>
<organism evidence="3 4">
    <name type="scientific">Phlebiopsis gigantea (strain 11061_1 CR5-6)</name>
    <name type="common">White-rot fungus</name>
    <name type="synonym">Peniophora gigantea</name>
    <dbReference type="NCBI Taxonomy" id="745531"/>
    <lineage>
        <taxon>Eukaryota</taxon>
        <taxon>Fungi</taxon>
        <taxon>Dikarya</taxon>
        <taxon>Basidiomycota</taxon>
        <taxon>Agaricomycotina</taxon>
        <taxon>Agaricomycetes</taxon>
        <taxon>Polyporales</taxon>
        <taxon>Phanerochaetaceae</taxon>
        <taxon>Phlebiopsis</taxon>
    </lineage>
</organism>
<dbReference type="Proteomes" id="UP000053257">
    <property type="component" value="Unassembled WGS sequence"/>
</dbReference>
<dbReference type="OrthoDB" id="3269712at2759"/>
<reference evidence="3 4" key="1">
    <citation type="journal article" date="2014" name="PLoS Genet.">
        <title>Analysis of the Phlebiopsis gigantea genome, transcriptome and secretome provides insight into its pioneer colonization strategies of wood.</title>
        <authorList>
            <person name="Hori C."/>
            <person name="Ishida T."/>
            <person name="Igarashi K."/>
            <person name="Samejima M."/>
            <person name="Suzuki H."/>
            <person name="Master E."/>
            <person name="Ferreira P."/>
            <person name="Ruiz-Duenas F.J."/>
            <person name="Held B."/>
            <person name="Canessa P."/>
            <person name="Larrondo L.F."/>
            <person name="Schmoll M."/>
            <person name="Druzhinina I.S."/>
            <person name="Kubicek C.P."/>
            <person name="Gaskell J.A."/>
            <person name="Kersten P."/>
            <person name="St John F."/>
            <person name="Glasner J."/>
            <person name="Sabat G."/>
            <person name="Splinter BonDurant S."/>
            <person name="Syed K."/>
            <person name="Yadav J."/>
            <person name="Mgbeahuruike A.C."/>
            <person name="Kovalchuk A."/>
            <person name="Asiegbu F.O."/>
            <person name="Lackner G."/>
            <person name="Hoffmeister D."/>
            <person name="Rencoret J."/>
            <person name="Gutierrez A."/>
            <person name="Sun H."/>
            <person name="Lindquist E."/>
            <person name="Barry K."/>
            <person name="Riley R."/>
            <person name="Grigoriev I.V."/>
            <person name="Henrissat B."/>
            <person name="Kues U."/>
            <person name="Berka R.M."/>
            <person name="Martinez A.T."/>
            <person name="Covert S.F."/>
            <person name="Blanchette R.A."/>
            <person name="Cullen D."/>
        </authorList>
    </citation>
    <scope>NUCLEOTIDE SEQUENCE [LARGE SCALE GENOMIC DNA]</scope>
    <source>
        <strain evidence="3 4">11061_1 CR5-6</strain>
    </source>
</reference>
<feature type="region of interest" description="Disordered" evidence="1">
    <location>
        <begin position="68"/>
        <end position="94"/>
    </location>
</feature>
<keyword evidence="4" id="KW-1185">Reference proteome</keyword>
<gene>
    <name evidence="3" type="ORF">PHLGIDRAFT_15765</name>
</gene>
<evidence type="ECO:0000256" key="2">
    <source>
        <dbReference type="SAM" id="Phobius"/>
    </source>
</evidence>
<protein>
    <submittedName>
        <fullName evidence="3">Uncharacterized protein</fullName>
    </submittedName>
</protein>
<keyword evidence="2" id="KW-0812">Transmembrane</keyword>
<evidence type="ECO:0000313" key="4">
    <source>
        <dbReference type="Proteomes" id="UP000053257"/>
    </source>
</evidence>